<keyword evidence="4" id="KW-1185">Reference proteome</keyword>
<dbReference type="Gene3D" id="1.10.238.10">
    <property type="entry name" value="EF-hand"/>
    <property type="match status" value="2"/>
</dbReference>
<dbReference type="SUPFAM" id="SSF47473">
    <property type="entry name" value="EF-hand"/>
    <property type="match status" value="1"/>
</dbReference>
<evidence type="ECO:0000313" key="4">
    <source>
        <dbReference type="Proteomes" id="UP000198324"/>
    </source>
</evidence>
<dbReference type="EMBL" id="FZOC01000002">
    <property type="protein sequence ID" value="SNR80614.1"/>
    <property type="molecule type" value="Genomic_DNA"/>
</dbReference>
<dbReference type="SMART" id="SM00054">
    <property type="entry name" value="EFh"/>
    <property type="match status" value="2"/>
</dbReference>
<feature type="region of interest" description="Disordered" evidence="1">
    <location>
        <begin position="218"/>
        <end position="242"/>
    </location>
</feature>
<feature type="region of interest" description="Disordered" evidence="1">
    <location>
        <begin position="72"/>
        <end position="148"/>
    </location>
</feature>
<feature type="domain" description="EF-hand" evidence="2">
    <location>
        <begin position="156"/>
        <end position="191"/>
    </location>
</feature>
<feature type="compositionally biased region" description="Low complexity" evidence="1">
    <location>
        <begin position="79"/>
        <end position="100"/>
    </location>
</feature>
<reference evidence="3 4" key="1">
    <citation type="submission" date="2017-06" db="EMBL/GenBank/DDBJ databases">
        <authorList>
            <person name="Kim H.J."/>
            <person name="Triplett B.A."/>
        </authorList>
    </citation>
    <scope>NUCLEOTIDE SEQUENCE [LARGE SCALE GENOMIC DNA]</scope>
    <source>
        <strain evidence="3 4">DSM 13116</strain>
    </source>
</reference>
<proteinExistence type="predicted"/>
<dbReference type="GO" id="GO:0005509">
    <property type="term" value="F:calcium ion binding"/>
    <property type="evidence" value="ECO:0007669"/>
    <property type="project" value="InterPro"/>
</dbReference>
<dbReference type="InterPro" id="IPR002048">
    <property type="entry name" value="EF_hand_dom"/>
</dbReference>
<dbReference type="AlphaFoldDB" id="A0A238ZD30"/>
<protein>
    <submittedName>
        <fullName evidence="3">EF hand</fullName>
    </submittedName>
</protein>
<evidence type="ECO:0000313" key="3">
    <source>
        <dbReference type="EMBL" id="SNR80614.1"/>
    </source>
</evidence>
<evidence type="ECO:0000259" key="2">
    <source>
        <dbReference type="PROSITE" id="PS50222"/>
    </source>
</evidence>
<dbReference type="Pfam" id="PF13202">
    <property type="entry name" value="EF-hand_5"/>
    <property type="match status" value="3"/>
</dbReference>
<feature type="region of interest" description="Disordered" evidence="1">
    <location>
        <begin position="25"/>
        <end position="59"/>
    </location>
</feature>
<feature type="compositionally biased region" description="Low complexity" evidence="1">
    <location>
        <begin position="35"/>
        <end position="47"/>
    </location>
</feature>
<name>A0A238ZD30_9BACT</name>
<gene>
    <name evidence="3" type="ORF">SAMN04488503_1398</name>
</gene>
<dbReference type="Proteomes" id="UP000198324">
    <property type="component" value="Unassembled WGS sequence"/>
</dbReference>
<feature type="compositionally biased region" description="Basic and acidic residues" evidence="1">
    <location>
        <begin position="25"/>
        <end position="34"/>
    </location>
</feature>
<dbReference type="PROSITE" id="PS00018">
    <property type="entry name" value="EF_HAND_1"/>
    <property type="match status" value="3"/>
</dbReference>
<feature type="compositionally biased region" description="Polar residues" evidence="1">
    <location>
        <begin position="136"/>
        <end position="148"/>
    </location>
</feature>
<evidence type="ECO:0000256" key="1">
    <source>
        <dbReference type="SAM" id="MobiDB-lite"/>
    </source>
</evidence>
<dbReference type="InterPro" id="IPR011992">
    <property type="entry name" value="EF-hand-dom_pair"/>
</dbReference>
<organism evidence="3 4">
    <name type="scientific">Humidesulfovibrio mexicanus</name>
    <dbReference type="NCBI Taxonomy" id="147047"/>
    <lineage>
        <taxon>Bacteria</taxon>
        <taxon>Pseudomonadati</taxon>
        <taxon>Thermodesulfobacteriota</taxon>
        <taxon>Desulfovibrionia</taxon>
        <taxon>Desulfovibrionales</taxon>
        <taxon>Desulfovibrionaceae</taxon>
        <taxon>Humidesulfovibrio</taxon>
    </lineage>
</organism>
<dbReference type="PROSITE" id="PS50222">
    <property type="entry name" value="EF_HAND_2"/>
    <property type="match status" value="2"/>
</dbReference>
<feature type="domain" description="EF-hand" evidence="2">
    <location>
        <begin position="42"/>
        <end position="77"/>
    </location>
</feature>
<accession>A0A238ZD30</accession>
<dbReference type="InterPro" id="IPR018247">
    <property type="entry name" value="EF_Hand_1_Ca_BS"/>
</dbReference>
<sequence>MQINSSTSGTSSIFSMDEMDTRLATDMVSAKDSDSSGSLSASELGVSDSDVAEFDTDGDGVLSSAELAAALKAKREKMQAQMDSQMQQSSQLGMLQSTLSGAQGEEEAPSIDQLISGLFGDSGSDGSEGTMAVSAADSSETASNAGSSLSEFLEQMDTEMAATILNMKDTDGDGVLSAEELGATSEQIAELDTDGDGVLSQAELATGLAAERETMMAENGGVMPPPPPAGEQGVSGAASSMDSTAMDAMMQSMFSTGTGVSGSGDSSTTTATLQEFLLRQKASSAYQSVDNLIAGLFSGGADSRSVSLDA</sequence>
<feature type="compositionally biased region" description="Low complexity" evidence="1">
    <location>
        <begin position="116"/>
        <end position="129"/>
    </location>
</feature>